<feature type="transmembrane region" description="Helical" evidence="1">
    <location>
        <begin position="74"/>
        <end position="93"/>
    </location>
</feature>
<name>A0A972FYS9_9GAMM</name>
<evidence type="ECO:0000256" key="1">
    <source>
        <dbReference type="SAM" id="Phobius"/>
    </source>
</evidence>
<keyword evidence="1" id="KW-0472">Membrane</keyword>
<feature type="transmembrane region" description="Helical" evidence="1">
    <location>
        <begin position="51"/>
        <end position="68"/>
    </location>
</feature>
<gene>
    <name evidence="2" type="ORF">HC757_02510</name>
</gene>
<protein>
    <submittedName>
        <fullName evidence="2">Zinc ribbon domain-containing protein</fullName>
    </submittedName>
</protein>
<evidence type="ECO:0000313" key="3">
    <source>
        <dbReference type="Proteomes" id="UP000737113"/>
    </source>
</evidence>
<keyword evidence="1" id="KW-0812">Transmembrane</keyword>
<sequence length="105" mass="11650">MALIKCPVCHKRISSQASRCQHCQADLSGNTESLARISHIQQSNRLMNQSFLALTLFIAGVVIWFWGGEPAEGLRAYIAGGCFALGFVGYMITRVRIILHKRKSV</sequence>
<evidence type="ECO:0000313" key="2">
    <source>
        <dbReference type="EMBL" id="NMH64049.1"/>
    </source>
</evidence>
<reference evidence="2" key="1">
    <citation type="submission" date="2020-04" db="EMBL/GenBank/DDBJ databases">
        <title>Description of Shewanella salipaludis sp. nov., isolated from a salt marsh.</title>
        <authorList>
            <person name="Park S."/>
            <person name="Yoon J.-H."/>
        </authorList>
    </citation>
    <scope>NUCLEOTIDE SEQUENCE</scope>
    <source>
        <strain evidence="2">SHSM-M6</strain>
    </source>
</reference>
<dbReference type="RefSeq" id="WP_169562714.1">
    <property type="nucleotide sequence ID" value="NZ_JAAXYH010000001.1"/>
</dbReference>
<dbReference type="Proteomes" id="UP000737113">
    <property type="component" value="Unassembled WGS sequence"/>
</dbReference>
<dbReference type="EMBL" id="JAAXYH010000001">
    <property type="protein sequence ID" value="NMH64049.1"/>
    <property type="molecule type" value="Genomic_DNA"/>
</dbReference>
<dbReference type="AlphaFoldDB" id="A0A972FYS9"/>
<accession>A0A972FYS9</accession>
<organism evidence="2 3">
    <name type="scientific">Shewanella salipaludis</name>
    <dbReference type="NCBI Taxonomy" id="2723052"/>
    <lineage>
        <taxon>Bacteria</taxon>
        <taxon>Pseudomonadati</taxon>
        <taxon>Pseudomonadota</taxon>
        <taxon>Gammaproteobacteria</taxon>
        <taxon>Alteromonadales</taxon>
        <taxon>Shewanellaceae</taxon>
        <taxon>Shewanella</taxon>
    </lineage>
</organism>
<keyword evidence="3" id="KW-1185">Reference proteome</keyword>
<keyword evidence="1" id="KW-1133">Transmembrane helix</keyword>
<comment type="caution">
    <text evidence="2">The sequence shown here is derived from an EMBL/GenBank/DDBJ whole genome shotgun (WGS) entry which is preliminary data.</text>
</comment>
<proteinExistence type="predicted"/>